<dbReference type="Pfam" id="PF25000">
    <property type="entry name" value="DUF7779"/>
    <property type="match status" value="1"/>
</dbReference>
<sequence>MKKYAQDEGYRKLRRTNNNPQLSQHGSTLATAWNFDDLEPSSLWSPQVLSMMNSDGIQEHFVFWDGKGSSSLNLLSEDDFEIGKEALLSSSVIKRNKNKKELSIHRIIAQEVRSQMPQKTFEDVLVLAAECIYLKWPFNDELEKRHVASRWQVFEGIFRHIEHLHELYSQSKPKLENKESILVLARPS</sequence>
<feature type="region of interest" description="Disordered" evidence="1">
    <location>
        <begin position="1"/>
        <end position="25"/>
    </location>
</feature>
<protein>
    <recommendedName>
        <fullName evidence="2">DUF7779 domain-containing protein</fullName>
    </recommendedName>
</protein>
<feature type="compositionally biased region" description="Polar residues" evidence="1">
    <location>
        <begin position="16"/>
        <end position="25"/>
    </location>
</feature>
<keyword evidence="4" id="KW-1185">Reference proteome</keyword>
<feature type="domain" description="DUF7779" evidence="2">
    <location>
        <begin position="33"/>
        <end position="120"/>
    </location>
</feature>
<evidence type="ECO:0000259" key="2">
    <source>
        <dbReference type="Pfam" id="PF25000"/>
    </source>
</evidence>
<evidence type="ECO:0000313" key="4">
    <source>
        <dbReference type="Proteomes" id="UP001251528"/>
    </source>
</evidence>
<dbReference type="Proteomes" id="UP001251528">
    <property type="component" value="Unassembled WGS sequence"/>
</dbReference>
<evidence type="ECO:0000313" key="3">
    <source>
        <dbReference type="EMBL" id="KAK2590522.1"/>
    </source>
</evidence>
<accession>A0AAJ0CDH1</accession>
<organism evidence="3 4">
    <name type="scientific">Conoideocrella luteorostrata</name>
    <dbReference type="NCBI Taxonomy" id="1105319"/>
    <lineage>
        <taxon>Eukaryota</taxon>
        <taxon>Fungi</taxon>
        <taxon>Dikarya</taxon>
        <taxon>Ascomycota</taxon>
        <taxon>Pezizomycotina</taxon>
        <taxon>Sordariomycetes</taxon>
        <taxon>Hypocreomycetidae</taxon>
        <taxon>Hypocreales</taxon>
        <taxon>Clavicipitaceae</taxon>
        <taxon>Conoideocrella</taxon>
    </lineage>
</organism>
<name>A0AAJ0CDH1_9HYPO</name>
<proteinExistence type="predicted"/>
<comment type="caution">
    <text evidence="3">The sequence shown here is derived from an EMBL/GenBank/DDBJ whole genome shotgun (WGS) entry which is preliminary data.</text>
</comment>
<dbReference type="AlphaFoldDB" id="A0AAJ0CDH1"/>
<dbReference type="EMBL" id="JASWJB010000427">
    <property type="protein sequence ID" value="KAK2590522.1"/>
    <property type="molecule type" value="Genomic_DNA"/>
</dbReference>
<dbReference type="InterPro" id="IPR056681">
    <property type="entry name" value="DUF7779"/>
</dbReference>
<evidence type="ECO:0000256" key="1">
    <source>
        <dbReference type="SAM" id="MobiDB-lite"/>
    </source>
</evidence>
<gene>
    <name evidence="3" type="ORF">QQS21_011789</name>
</gene>
<reference evidence="3" key="1">
    <citation type="submission" date="2023-06" db="EMBL/GenBank/DDBJ databases">
        <title>Conoideocrella luteorostrata (Hypocreales: Clavicipitaceae), a potential biocontrol fungus for elongate hemlock scale in United States Christmas tree production areas.</title>
        <authorList>
            <person name="Barrett H."/>
            <person name="Lovett B."/>
            <person name="Macias A.M."/>
            <person name="Stajich J.E."/>
            <person name="Kasson M.T."/>
        </authorList>
    </citation>
    <scope>NUCLEOTIDE SEQUENCE</scope>
    <source>
        <strain evidence="3">ARSEF 14590</strain>
    </source>
</reference>
<feature type="compositionally biased region" description="Basic and acidic residues" evidence="1">
    <location>
        <begin position="1"/>
        <end position="11"/>
    </location>
</feature>